<comment type="caution">
    <text evidence="2">The sequence shown here is derived from an EMBL/GenBank/DDBJ whole genome shotgun (WGS) entry which is preliminary data.</text>
</comment>
<feature type="region of interest" description="Disordered" evidence="1">
    <location>
        <begin position="328"/>
        <end position="352"/>
    </location>
</feature>
<feature type="region of interest" description="Disordered" evidence="1">
    <location>
        <begin position="367"/>
        <end position="389"/>
    </location>
</feature>
<feature type="compositionally biased region" description="Low complexity" evidence="1">
    <location>
        <begin position="373"/>
        <end position="382"/>
    </location>
</feature>
<evidence type="ECO:0000313" key="3">
    <source>
        <dbReference type="Proteomes" id="UP000077051"/>
    </source>
</evidence>
<name>A0A168I315_MUCCL</name>
<organism evidence="2 3">
    <name type="scientific">Mucor lusitanicus CBS 277.49</name>
    <dbReference type="NCBI Taxonomy" id="747725"/>
    <lineage>
        <taxon>Eukaryota</taxon>
        <taxon>Fungi</taxon>
        <taxon>Fungi incertae sedis</taxon>
        <taxon>Mucoromycota</taxon>
        <taxon>Mucoromycotina</taxon>
        <taxon>Mucoromycetes</taxon>
        <taxon>Mucorales</taxon>
        <taxon>Mucorineae</taxon>
        <taxon>Mucoraceae</taxon>
        <taxon>Mucor</taxon>
    </lineage>
</organism>
<feature type="compositionally biased region" description="Polar residues" evidence="1">
    <location>
        <begin position="343"/>
        <end position="352"/>
    </location>
</feature>
<keyword evidence="3" id="KW-1185">Reference proteome</keyword>
<feature type="region of interest" description="Disordered" evidence="1">
    <location>
        <begin position="710"/>
        <end position="757"/>
    </location>
</feature>
<dbReference type="OrthoDB" id="18145at2759"/>
<proteinExistence type="predicted"/>
<accession>A0A168I315</accession>
<evidence type="ECO:0000313" key="2">
    <source>
        <dbReference type="EMBL" id="OAC99491.1"/>
    </source>
</evidence>
<feature type="compositionally biased region" description="Acidic residues" evidence="1">
    <location>
        <begin position="735"/>
        <end position="744"/>
    </location>
</feature>
<dbReference type="STRING" id="747725.A0A168I315"/>
<feature type="compositionally biased region" description="Low complexity" evidence="1">
    <location>
        <begin position="820"/>
        <end position="829"/>
    </location>
</feature>
<feature type="region of interest" description="Disordered" evidence="1">
    <location>
        <begin position="804"/>
        <end position="837"/>
    </location>
</feature>
<evidence type="ECO:0000256" key="1">
    <source>
        <dbReference type="SAM" id="MobiDB-lite"/>
    </source>
</evidence>
<sequence>MSQELKSSAESAYNSAMTESRNSFENEFNVLRSAIHSGNFEKAIQSFVLLHSNSLQNPTFQSYLIQVAENIDPAKDTDASRFFGSLPCLLQSNIIDFATDRLKEKESMRAFAILFDYIQAYPRHAYKYLISAINLLIICAQESTEEEKKKCISLLVTELFPRLCKQRLLLVRKDKVPSIKSTESKHYITLPHILFEQFLLLGQRYYIKKHRWEESTKFTCAMLSACGYNGLDQLDAVSHIIRFQFLKEHRNSVRIDDDVENGDMHALPTTEDLSIISTLMCEYMVAASQFVQFGYDYYKYVCGTDSAASSAEEKSCLIPVCSFQPNDSNAPNHRIGQKRSSSHDSSSNVERNTLNFSDDRHLLRRNDKRSKVDSSSSSSVADDSNEYDDEDGRALGLDSYCVQGVDDALQILSKAADCLRHTVELWHWASSKLSQKTIIDHLGGWEQELCRVIDGYKLPFDMHNAVLLVRSDLALSSPSVPGNLAKALELSQSICDRIEVQRRQEKTDYSRSSTEMDIPFMFAFRVLYNIGVIYLLVGSLQQSTLEIAIILSVFPIPNGLDAKDFSSDETDCCTVANIFHGREFGLMRVTQEGLVVRCIKHLIVSLDNESEQRGGMASIDSALRWDEKAGNMIVLMQYGWPYWSNKTNLWHKIMNRISEKRVFKNREFLEYLYVSDVLQAIRHLHLMGTVTMDIIPPEFALRGSYRHLVTSGPENSNSAPSSPRQTPSSPKAEENEALDDDDEKPNDRNPNTLPLYHPSFANSILPSTSMSPSWYSASTQKNSFAKWMSPSFYYSRPATSVILPGQNASSGRGDDEEGENGNNTNNGLNPSTSTKGSFIPRDIVTRCLEYRIRRYSPKITPQRMRHVLQRFLKNMVLKANEET</sequence>
<dbReference type="VEuPathDB" id="FungiDB:MUCCIDRAFT_114678"/>
<feature type="compositionally biased region" description="Polar residues" evidence="1">
    <location>
        <begin position="712"/>
        <end position="729"/>
    </location>
</feature>
<dbReference type="AlphaFoldDB" id="A0A168I315"/>
<gene>
    <name evidence="2" type="ORF">MUCCIDRAFT_114678</name>
</gene>
<protein>
    <submittedName>
        <fullName evidence="2">Uncharacterized protein</fullName>
    </submittedName>
</protein>
<dbReference type="EMBL" id="AMYB01000008">
    <property type="protein sequence ID" value="OAC99491.1"/>
    <property type="molecule type" value="Genomic_DNA"/>
</dbReference>
<dbReference type="Proteomes" id="UP000077051">
    <property type="component" value="Unassembled WGS sequence"/>
</dbReference>
<reference evidence="2 3" key="1">
    <citation type="submission" date="2015-06" db="EMBL/GenBank/DDBJ databases">
        <title>Expansion of signal transduction pathways in fungi by whole-genome duplication.</title>
        <authorList>
            <consortium name="DOE Joint Genome Institute"/>
            <person name="Corrochano L.M."/>
            <person name="Kuo A."/>
            <person name="Marcet-Houben M."/>
            <person name="Polaino S."/>
            <person name="Salamov A."/>
            <person name="Villalobos J.M."/>
            <person name="Alvarez M.I."/>
            <person name="Avalos J."/>
            <person name="Benito E.P."/>
            <person name="Benoit I."/>
            <person name="Burger G."/>
            <person name="Camino L.P."/>
            <person name="Canovas D."/>
            <person name="Cerda-Olmedo E."/>
            <person name="Cheng J.-F."/>
            <person name="Dominguez A."/>
            <person name="Elias M."/>
            <person name="Eslava A.P."/>
            <person name="Glaser F."/>
            <person name="Grimwood J."/>
            <person name="Gutierrez G."/>
            <person name="Heitman J."/>
            <person name="Henrissat B."/>
            <person name="Iturriaga E.A."/>
            <person name="Lang B.F."/>
            <person name="Lavin J.L."/>
            <person name="Lee S."/>
            <person name="Li W."/>
            <person name="Lindquist E."/>
            <person name="Lopez-Garcia S."/>
            <person name="Luque E.M."/>
            <person name="Marcos A.T."/>
            <person name="Martin J."/>
            <person name="Mccluskey K."/>
            <person name="Medina H.R."/>
            <person name="Miralles-Duran A."/>
            <person name="Miyazaki A."/>
            <person name="Munoz-Torres E."/>
            <person name="Oguiza J.A."/>
            <person name="Ohm R."/>
            <person name="Olmedo M."/>
            <person name="Orejas M."/>
            <person name="Ortiz-Castellanos L."/>
            <person name="Pisabarro A.G."/>
            <person name="Rodriguez-Romero J."/>
            <person name="Ruiz-Herrera J."/>
            <person name="Ruiz-Vazquez R."/>
            <person name="Sanz C."/>
            <person name="Schackwitz W."/>
            <person name="Schmutz J."/>
            <person name="Shahriari M."/>
            <person name="Shelest E."/>
            <person name="Silva-Franco F."/>
            <person name="Soanes D."/>
            <person name="Syed K."/>
            <person name="Tagua V.G."/>
            <person name="Talbot N.J."/>
            <person name="Thon M."/>
            <person name="De Vries R.P."/>
            <person name="Wiebenga A."/>
            <person name="Yadav J.S."/>
            <person name="Braun E.L."/>
            <person name="Baker S."/>
            <person name="Garre V."/>
            <person name="Horwitz B."/>
            <person name="Torres-Martinez S."/>
            <person name="Idnurm A."/>
            <person name="Herrera-Estrella A."/>
            <person name="Gabaldon T."/>
            <person name="Grigoriev I.V."/>
        </authorList>
    </citation>
    <scope>NUCLEOTIDE SEQUENCE [LARGE SCALE GENOMIC DNA]</scope>
    <source>
        <strain evidence="2 3">CBS 277.49</strain>
    </source>
</reference>